<protein>
    <submittedName>
        <fullName evidence="1">Uncharacterized protein</fullName>
    </submittedName>
</protein>
<organism evidence="1 2">
    <name type="scientific">Rhodococcoides kyotonense</name>
    <dbReference type="NCBI Taxonomy" id="398843"/>
    <lineage>
        <taxon>Bacteria</taxon>
        <taxon>Bacillati</taxon>
        <taxon>Actinomycetota</taxon>
        <taxon>Actinomycetes</taxon>
        <taxon>Mycobacteriales</taxon>
        <taxon>Nocardiaceae</taxon>
        <taxon>Rhodococcoides</taxon>
    </lineage>
</organism>
<evidence type="ECO:0000313" key="2">
    <source>
        <dbReference type="Proteomes" id="UP000077519"/>
    </source>
</evidence>
<gene>
    <name evidence="1" type="ORF">A3K89_22165</name>
</gene>
<evidence type="ECO:0000313" key="1">
    <source>
        <dbReference type="EMBL" id="OAK53825.1"/>
    </source>
</evidence>
<comment type="caution">
    <text evidence="1">The sequence shown here is derived from an EMBL/GenBank/DDBJ whole genome shotgun (WGS) entry which is preliminary data.</text>
</comment>
<proteinExistence type="predicted"/>
<dbReference type="EMBL" id="LVHI01000015">
    <property type="protein sequence ID" value="OAK53825.1"/>
    <property type="molecule type" value="Genomic_DNA"/>
</dbReference>
<accession>A0A177YEA5</accession>
<dbReference type="AlphaFoldDB" id="A0A177YEA5"/>
<sequence length="146" mass="16223">MGMRTLPRDRVLNILLTPITYRADQKGRHGSNLLHPDDFTPEPLPTAVLTALHDKAGNFDDDADVPMFRQDGDYIVFDGHDTGRMAVVEVPGDGLYARYDRRRHIRATAAAPAKAIWVPTSEWPATGSDPVGIARTMWRLTVEDAT</sequence>
<keyword evidence="2" id="KW-1185">Reference proteome</keyword>
<reference evidence="1 2" key="1">
    <citation type="submission" date="2016-03" db="EMBL/GenBank/DDBJ databases">
        <title>Genome sequence of Rhodococcus kyotonensis KB10.</title>
        <authorList>
            <person name="Jeong H."/>
            <person name="Hong C.E."/>
            <person name="Jo S.H."/>
            <person name="Park J.M."/>
        </authorList>
    </citation>
    <scope>NUCLEOTIDE SEQUENCE [LARGE SCALE GENOMIC DNA]</scope>
    <source>
        <strain evidence="1 2">KB10</strain>
    </source>
</reference>
<dbReference type="Proteomes" id="UP000077519">
    <property type="component" value="Unassembled WGS sequence"/>
</dbReference>
<name>A0A177YEA5_9NOCA</name>